<accession>A0ABV9N1T5</accession>
<evidence type="ECO:0000256" key="2">
    <source>
        <dbReference type="ARBA" id="ARBA00022475"/>
    </source>
</evidence>
<dbReference type="SUPFAM" id="SSF53649">
    <property type="entry name" value="Alkaline phosphatase-like"/>
    <property type="match status" value="1"/>
</dbReference>
<dbReference type="PANTHER" id="PTHR30443">
    <property type="entry name" value="INNER MEMBRANE PROTEIN"/>
    <property type="match status" value="1"/>
</dbReference>
<sequence>MIIIFLGVLKFAHLVDWNLPYVTLKSYVQYQNQVKSFNDFNNEEKIIQTKVHTDNDVIVIILGESATRKHMGIYGYPRETTPNLNRRSDSLIVYRNVISSHVYTTESIYDILTLSNYERPQASNSLLDYLKNSGYKVYWLSNQRPVGFHDNLVSRLASAADESFFLSYNDFRHVTLLDEVLLPKLNDRLSHHGKKVIFIHLIGNHYAYDKRYPEQFAKFTSEEMNKKNKFIDSYDNSILYNDFIVSEIIKAVDLKAQKSAVIYLSDHGEEVYDIADFFGHFADKPTSSMYEVPFLVFMSETFQKPDDFVIDESRAYMLDDFPHSLTHFMGIESELLDKDRSIFSASFKERKRMVHDSLQFETFKLNENR</sequence>
<reference evidence="9" key="1">
    <citation type="journal article" date="2019" name="Int. J. Syst. Evol. Microbiol.">
        <title>The Global Catalogue of Microorganisms (GCM) 10K type strain sequencing project: providing services to taxonomists for standard genome sequencing and annotation.</title>
        <authorList>
            <consortium name="The Broad Institute Genomics Platform"/>
            <consortium name="The Broad Institute Genome Sequencing Center for Infectious Disease"/>
            <person name="Wu L."/>
            <person name="Ma J."/>
        </authorList>
    </citation>
    <scope>NUCLEOTIDE SEQUENCE [LARGE SCALE GENOMIC DNA]</scope>
    <source>
        <strain evidence="9">CCUG 63682</strain>
    </source>
</reference>
<dbReference type="Pfam" id="PF00884">
    <property type="entry name" value="Sulfatase"/>
    <property type="match status" value="1"/>
</dbReference>
<proteinExistence type="predicted"/>
<name>A0ABV9N1T5_9FLAO</name>
<keyword evidence="5" id="KW-1133">Transmembrane helix</keyword>
<evidence type="ECO:0000256" key="5">
    <source>
        <dbReference type="ARBA" id="ARBA00022989"/>
    </source>
</evidence>
<gene>
    <name evidence="8" type="ORF">ACFO5O_04295</name>
</gene>
<evidence type="ECO:0000313" key="8">
    <source>
        <dbReference type="EMBL" id="MFC4721530.1"/>
    </source>
</evidence>
<evidence type="ECO:0000313" key="9">
    <source>
        <dbReference type="Proteomes" id="UP001595953"/>
    </source>
</evidence>
<comment type="subcellular location">
    <subcellularLocation>
        <location evidence="1">Cell membrane</location>
        <topology evidence="1">Multi-pass membrane protein</topology>
    </subcellularLocation>
</comment>
<comment type="caution">
    <text evidence="8">The sequence shown here is derived from an EMBL/GenBank/DDBJ whole genome shotgun (WGS) entry which is preliminary data.</text>
</comment>
<dbReference type="Gene3D" id="3.40.720.10">
    <property type="entry name" value="Alkaline Phosphatase, subunit A"/>
    <property type="match status" value="1"/>
</dbReference>
<keyword evidence="3 8" id="KW-0808">Transferase</keyword>
<keyword evidence="9" id="KW-1185">Reference proteome</keyword>
<dbReference type="InterPro" id="IPR040423">
    <property type="entry name" value="PEA_transferase"/>
</dbReference>
<dbReference type="RefSeq" id="WP_387961279.1">
    <property type="nucleotide sequence ID" value="NZ_JBHSGP010000007.1"/>
</dbReference>
<dbReference type="CDD" id="cd16017">
    <property type="entry name" value="LptA"/>
    <property type="match status" value="1"/>
</dbReference>
<dbReference type="EMBL" id="JBHSGP010000007">
    <property type="protein sequence ID" value="MFC4721530.1"/>
    <property type="molecule type" value="Genomic_DNA"/>
</dbReference>
<dbReference type="InterPro" id="IPR017850">
    <property type="entry name" value="Alkaline_phosphatase_core_sf"/>
</dbReference>
<protein>
    <submittedName>
        <fullName evidence="8">Phosphoethanolamine transferase</fullName>
    </submittedName>
</protein>
<evidence type="ECO:0000256" key="4">
    <source>
        <dbReference type="ARBA" id="ARBA00022692"/>
    </source>
</evidence>
<dbReference type="InterPro" id="IPR000917">
    <property type="entry name" value="Sulfatase_N"/>
</dbReference>
<keyword evidence="4" id="KW-0812">Transmembrane</keyword>
<keyword evidence="6" id="KW-0472">Membrane</keyword>
<keyword evidence="2" id="KW-1003">Cell membrane</keyword>
<dbReference type="Proteomes" id="UP001595953">
    <property type="component" value="Unassembled WGS sequence"/>
</dbReference>
<dbReference type="GO" id="GO:0016740">
    <property type="term" value="F:transferase activity"/>
    <property type="evidence" value="ECO:0007669"/>
    <property type="project" value="UniProtKB-KW"/>
</dbReference>
<dbReference type="PANTHER" id="PTHR30443:SF2">
    <property type="entry name" value="PHOSPHOETHANOLAMINE TRANSFERASE EPTC"/>
    <property type="match status" value="1"/>
</dbReference>
<feature type="domain" description="Sulfatase N-terminal" evidence="7">
    <location>
        <begin position="58"/>
        <end position="331"/>
    </location>
</feature>
<evidence type="ECO:0000256" key="1">
    <source>
        <dbReference type="ARBA" id="ARBA00004651"/>
    </source>
</evidence>
<evidence type="ECO:0000256" key="6">
    <source>
        <dbReference type="ARBA" id="ARBA00023136"/>
    </source>
</evidence>
<organism evidence="8 9">
    <name type="scientific">Geojedonia litorea</name>
    <dbReference type="NCBI Taxonomy" id="1268269"/>
    <lineage>
        <taxon>Bacteria</taxon>
        <taxon>Pseudomonadati</taxon>
        <taxon>Bacteroidota</taxon>
        <taxon>Flavobacteriia</taxon>
        <taxon>Flavobacteriales</taxon>
        <taxon>Flavobacteriaceae</taxon>
        <taxon>Geojedonia</taxon>
    </lineage>
</organism>
<evidence type="ECO:0000256" key="3">
    <source>
        <dbReference type="ARBA" id="ARBA00022679"/>
    </source>
</evidence>
<dbReference type="InterPro" id="IPR058130">
    <property type="entry name" value="PEA_transf_C"/>
</dbReference>
<evidence type="ECO:0000259" key="7">
    <source>
        <dbReference type="Pfam" id="PF00884"/>
    </source>
</evidence>